<reference evidence="7" key="2">
    <citation type="submission" date="2021-12" db="EMBL/GenBank/DDBJ databases">
        <title>Resequencing data analysis of finger millet.</title>
        <authorList>
            <person name="Hatakeyama M."/>
            <person name="Aluri S."/>
            <person name="Balachadran M.T."/>
            <person name="Sivarajan S.R."/>
            <person name="Poveda L."/>
            <person name="Shimizu-Inatsugi R."/>
            <person name="Schlapbach R."/>
            <person name="Sreeman S.M."/>
            <person name="Shimizu K.K."/>
        </authorList>
    </citation>
    <scope>NUCLEOTIDE SEQUENCE</scope>
</reference>
<dbReference type="PANTHER" id="PTHR47947:SF42">
    <property type="entry name" value="OS02G0503700 PROTEIN"/>
    <property type="match status" value="1"/>
</dbReference>
<dbReference type="Gene3D" id="1.10.630.10">
    <property type="entry name" value="Cytochrome P450"/>
    <property type="match status" value="1"/>
</dbReference>
<organism evidence="7 8">
    <name type="scientific">Eleusine coracana subsp. coracana</name>
    <dbReference type="NCBI Taxonomy" id="191504"/>
    <lineage>
        <taxon>Eukaryota</taxon>
        <taxon>Viridiplantae</taxon>
        <taxon>Streptophyta</taxon>
        <taxon>Embryophyta</taxon>
        <taxon>Tracheophyta</taxon>
        <taxon>Spermatophyta</taxon>
        <taxon>Magnoliopsida</taxon>
        <taxon>Liliopsida</taxon>
        <taxon>Poales</taxon>
        <taxon>Poaceae</taxon>
        <taxon>PACMAD clade</taxon>
        <taxon>Chloridoideae</taxon>
        <taxon>Cynodonteae</taxon>
        <taxon>Eleusininae</taxon>
        <taxon>Eleusine</taxon>
    </lineage>
</organism>
<evidence type="ECO:0000256" key="5">
    <source>
        <dbReference type="PIRSR" id="PIRSR602401-1"/>
    </source>
</evidence>
<evidence type="ECO:0000256" key="2">
    <source>
        <dbReference type="ARBA" id="ARBA00022723"/>
    </source>
</evidence>
<dbReference type="SUPFAM" id="SSF48264">
    <property type="entry name" value="Cytochrome P450"/>
    <property type="match status" value="1"/>
</dbReference>
<sequence>MSLLLNNPDVMAKARDEIDACIGKPVRLIEATDLPKLHYLRCIIMETLRLYPAVPFLVPRQSSADCTIHGFHIPKGTMLLVNTFAIHRDPELWKEPTNFIPERYCINFEEGKNEVKIMLPFGMGRRRCPGEILGMQMVCLALGTMIQCFTWERVGHALVDMTEGSGLTMPKKVPLEALCQPQATMMDLLSKT</sequence>
<dbReference type="InterPro" id="IPR050651">
    <property type="entry name" value="Plant_Cytochrome_P450_Monoox"/>
</dbReference>
<dbReference type="AlphaFoldDB" id="A0AAV5EG31"/>
<dbReference type="GO" id="GO:0020037">
    <property type="term" value="F:heme binding"/>
    <property type="evidence" value="ECO:0007669"/>
    <property type="project" value="InterPro"/>
</dbReference>
<protein>
    <submittedName>
        <fullName evidence="7">Uncharacterized protein</fullName>
    </submittedName>
</protein>
<dbReference type="GO" id="GO:0016705">
    <property type="term" value="F:oxidoreductase activity, acting on paired donors, with incorporation or reduction of molecular oxygen"/>
    <property type="evidence" value="ECO:0007669"/>
    <property type="project" value="InterPro"/>
</dbReference>
<keyword evidence="8" id="KW-1185">Reference proteome</keyword>
<comment type="similarity">
    <text evidence="6">Belongs to the cytochrome P450 family.</text>
</comment>
<keyword evidence="4 5" id="KW-0408">Iron</keyword>
<comment type="cofactor">
    <cofactor evidence="5">
        <name>heme</name>
        <dbReference type="ChEBI" id="CHEBI:30413"/>
    </cofactor>
</comment>
<dbReference type="PROSITE" id="PS00086">
    <property type="entry name" value="CYTOCHROME_P450"/>
    <property type="match status" value="1"/>
</dbReference>
<dbReference type="Pfam" id="PF00067">
    <property type="entry name" value="p450"/>
    <property type="match status" value="1"/>
</dbReference>
<evidence type="ECO:0000256" key="1">
    <source>
        <dbReference type="ARBA" id="ARBA00022617"/>
    </source>
</evidence>
<dbReference type="FunFam" id="1.10.630.10:FF:000257">
    <property type="entry name" value="Os02g0503850 protein"/>
    <property type="match status" value="1"/>
</dbReference>
<dbReference type="Proteomes" id="UP001054889">
    <property type="component" value="Unassembled WGS sequence"/>
</dbReference>
<dbReference type="InterPro" id="IPR036396">
    <property type="entry name" value="Cyt_P450_sf"/>
</dbReference>
<dbReference type="InterPro" id="IPR002401">
    <property type="entry name" value="Cyt_P450_E_grp-I"/>
</dbReference>
<accession>A0AAV5EG31</accession>
<comment type="caution">
    <text evidence="7">The sequence shown here is derived from an EMBL/GenBank/DDBJ whole genome shotgun (WGS) entry which is preliminary data.</text>
</comment>
<proteinExistence type="inferred from homology"/>
<dbReference type="EMBL" id="BQKI01000075">
    <property type="protein sequence ID" value="GJN21121.1"/>
    <property type="molecule type" value="Genomic_DNA"/>
</dbReference>
<dbReference type="PRINTS" id="PR00463">
    <property type="entry name" value="EP450I"/>
</dbReference>
<dbReference type="GO" id="GO:0004497">
    <property type="term" value="F:monooxygenase activity"/>
    <property type="evidence" value="ECO:0007669"/>
    <property type="project" value="UniProtKB-KW"/>
</dbReference>
<keyword evidence="6" id="KW-0503">Monooxygenase</keyword>
<dbReference type="PANTHER" id="PTHR47947">
    <property type="entry name" value="CYTOCHROME P450 82C3-RELATED"/>
    <property type="match status" value="1"/>
</dbReference>
<evidence type="ECO:0000256" key="3">
    <source>
        <dbReference type="ARBA" id="ARBA00023002"/>
    </source>
</evidence>
<dbReference type="PRINTS" id="PR00385">
    <property type="entry name" value="P450"/>
</dbReference>
<evidence type="ECO:0000313" key="8">
    <source>
        <dbReference type="Proteomes" id="UP001054889"/>
    </source>
</evidence>
<keyword evidence="3 6" id="KW-0560">Oxidoreductase</keyword>
<evidence type="ECO:0000313" key="7">
    <source>
        <dbReference type="EMBL" id="GJN21121.1"/>
    </source>
</evidence>
<keyword evidence="2 5" id="KW-0479">Metal-binding</keyword>
<dbReference type="GO" id="GO:0005506">
    <property type="term" value="F:iron ion binding"/>
    <property type="evidence" value="ECO:0007669"/>
    <property type="project" value="InterPro"/>
</dbReference>
<dbReference type="InterPro" id="IPR017972">
    <property type="entry name" value="Cyt_P450_CS"/>
</dbReference>
<evidence type="ECO:0000256" key="6">
    <source>
        <dbReference type="RuleBase" id="RU000461"/>
    </source>
</evidence>
<keyword evidence="1 5" id="KW-0349">Heme</keyword>
<gene>
    <name evidence="7" type="primary">gb08571</name>
    <name evidence="7" type="ORF">PR202_gb08571</name>
</gene>
<evidence type="ECO:0000256" key="4">
    <source>
        <dbReference type="ARBA" id="ARBA00023004"/>
    </source>
</evidence>
<feature type="binding site" description="axial binding residue" evidence="5">
    <location>
        <position position="128"/>
    </location>
    <ligand>
        <name>heme</name>
        <dbReference type="ChEBI" id="CHEBI:30413"/>
    </ligand>
    <ligandPart>
        <name>Fe</name>
        <dbReference type="ChEBI" id="CHEBI:18248"/>
    </ligandPart>
</feature>
<name>A0AAV5EG31_ELECO</name>
<dbReference type="InterPro" id="IPR001128">
    <property type="entry name" value="Cyt_P450"/>
</dbReference>
<reference evidence="7" key="1">
    <citation type="journal article" date="2018" name="DNA Res.">
        <title>Multiple hybrid de novo genome assembly of finger millet, an orphan allotetraploid crop.</title>
        <authorList>
            <person name="Hatakeyama M."/>
            <person name="Aluri S."/>
            <person name="Balachadran M.T."/>
            <person name="Sivarajan S.R."/>
            <person name="Patrignani A."/>
            <person name="Gruter S."/>
            <person name="Poveda L."/>
            <person name="Shimizu-Inatsugi R."/>
            <person name="Baeten J."/>
            <person name="Francoijs K.J."/>
            <person name="Nataraja K.N."/>
            <person name="Reddy Y.A.N."/>
            <person name="Phadnis S."/>
            <person name="Ravikumar R.L."/>
            <person name="Schlapbach R."/>
            <person name="Sreeman S.M."/>
            <person name="Shimizu K.K."/>
        </authorList>
    </citation>
    <scope>NUCLEOTIDE SEQUENCE</scope>
</reference>